<dbReference type="Pfam" id="PF06542">
    <property type="entry name" value="PHA-1"/>
    <property type="match status" value="1"/>
</dbReference>
<dbReference type="Proteomes" id="UP000008068">
    <property type="component" value="Unassembled WGS sequence"/>
</dbReference>
<keyword evidence="2" id="KW-1185">Reference proteome</keyword>
<dbReference type="OMA" id="GMDDICH"/>
<gene>
    <name evidence="1" type="ORF">CAEBREN_09282</name>
</gene>
<accession>G0PHS5</accession>
<proteinExistence type="predicted"/>
<dbReference type="EMBL" id="GL380504">
    <property type="protein sequence ID" value="EGT56920.1"/>
    <property type="molecule type" value="Genomic_DNA"/>
</dbReference>
<organism evidence="2">
    <name type="scientific">Caenorhabditis brenneri</name>
    <name type="common">Nematode worm</name>
    <dbReference type="NCBI Taxonomy" id="135651"/>
    <lineage>
        <taxon>Eukaryota</taxon>
        <taxon>Metazoa</taxon>
        <taxon>Ecdysozoa</taxon>
        <taxon>Nematoda</taxon>
        <taxon>Chromadorea</taxon>
        <taxon>Rhabditida</taxon>
        <taxon>Rhabditina</taxon>
        <taxon>Rhabditomorpha</taxon>
        <taxon>Rhabditoidea</taxon>
        <taxon>Rhabditidae</taxon>
        <taxon>Peloderinae</taxon>
        <taxon>Caenorhabditis</taxon>
    </lineage>
</organism>
<evidence type="ECO:0008006" key="3">
    <source>
        <dbReference type="Google" id="ProtNLM"/>
    </source>
</evidence>
<dbReference type="InParanoid" id="G0PHS5"/>
<dbReference type="InterPro" id="IPR009497">
    <property type="entry name" value="Regulator_protein_PHA-1"/>
</dbReference>
<name>G0PHS5_CAEBE</name>
<evidence type="ECO:0000313" key="2">
    <source>
        <dbReference type="Proteomes" id="UP000008068"/>
    </source>
</evidence>
<protein>
    <recommendedName>
        <fullName evidence="3">F-box domain-containing protein</fullName>
    </recommendedName>
</protein>
<dbReference type="HOGENOM" id="CLU_1497535_0_0_1"/>
<dbReference type="eggNOG" id="ENOG502TKCX">
    <property type="taxonomic scope" value="Eukaryota"/>
</dbReference>
<reference evidence="2" key="1">
    <citation type="submission" date="2011-07" db="EMBL/GenBank/DDBJ databases">
        <authorList>
            <consortium name="Caenorhabditis brenneri Sequencing and Analysis Consortium"/>
            <person name="Wilson R.K."/>
        </authorList>
    </citation>
    <scope>NUCLEOTIDE SEQUENCE [LARGE SCALE GENOMIC DNA]</scope>
    <source>
        <strain evidence="2">PB2801</strain>
    </source>
</reference>
<dbReference type="AlphaFoldDB" id="G0PHS5"/>
<sequence>MNPNEKVFENSFLLEQILSHALSDIVAAFNFRLINKKFNKAFLVVLRKEFRSMDIKIGAKTQDNVEFYFNGRELANSKISQFFQFLNKVANVRVENLTMRNMNVRDVKVWKALHDAIHSELIGKHRQSIRKFVGVERLCKDCEDCLAIAKTAEEYGPIKLSTLRRLERVEHSRKLIITSE</sequence>
<dbReference type="OrthoDB" id="5904394at2759"/>
<evidence type="ECO:0000313" key="1">
    <source>
        <dbReference type="EMBL" id="EGT56920.1"/>
    </source>
</evidence>